<sequence>MVAPSIIVQQRISKLAKSFWSGTDFISNNALVCLALNPERYV</sequence>
<evidence type="ECO:0000313" key="2">
    <source>
        <dbReference type="Proteomes" id="UP001497382"/>
    </source>
</evidence>
<dbReference type="EMBL" id="CAXIEN010000913">
    <property type="protein sequence ID" value="CAL1301877.1"/>
    <property type="molecule type" value="Genomic_DNA"/>
</dbReference>
<reference evidence="1 2" key="1">
    <citation type="submission" date="2024-04" db="EMBL/GenBank/DDBJ databases">
        <authorList>
            <person name="Rising A."/>
            <person name="Reimegard J."/>
            <person name="Sonavane S."/>
            <person name="Akerstrom W."/>
            <person name="Nylinder S."/>
            <person name="Hedman E."/>
            <person name="Kallberg Y."/>
        </authorList>
    </citation>
    <scope>NUCLEOTIDE SEQUENCE [LARGE SCALE GENOMIC DNA]</scope>
</reference>
<gene>
    <name evidence="1" type="ORF">LARSCL_LOCUS22754</name>
</gene>
<protein>
    <submittedName>
        <fullName evidence="1">Uncharacterized protein</fullName>
    </submittedName>
</protein>
<evidence type="ECO:0000313" key="1">
    <source>
        <dbReference type="EMBL" id="CAL1301877.1"/>
    </source>
</evidence>
<organism evidence="1 2">
    <name type="scientific">Larinioides sclopetarius</name>
    <dbReference type="NCBI Taxonomy" id="280406"/>
    <lineage>
        <taxon>Eukaryota</taxon>
        <taxon>Metazoa</taxon>
        <taxon>Ecdysozoa</taxon>
        <taxon>Arthropoda</taxon>
        <taxon>Chelicerata</taxon>
        <taxon>Arachnida</taxon>
        <taxon>Araneae</taxon>
        <taxon>Araneomorphae</taxon>
        <taxon>Entelegynae</taxon>
        <taxon>Araneoidea</taxon>
        <taxon>Araneidae</taxon>
        <taxon>Larinioides</taxon>
    </lineage>
</organism>
<name>A0AAV2C013_9ARAC</name>
<comment type="caution">
    <text evidence="1">The sequence shown here is derived from an EMBL/GenBank/DDBJ whole genome shotgun (WGS) entry which is preliminary data.</text>
</comment>
<keyword evidence="2" id="KW-1185">Reference proteome</keyword>
<dbReference type="AlphaFoldDB" id="A0AAV2C013"/>
<proteinExistence type="predicted"/>
<dbReference type="Proteomes" id="UP001497382">
    <property type="component" value="Unassembled WGS sequence"/>
</dbReference>
<accession>A0AAV2C013</accession>